<reference evidence="2 3" key="1">
    <citation type="submission" date="2013-09" db="EMBL/GenBank/DDBJ databases">
        <title>Corchorus capsularis genome sequencing.</title>
        <authorList>
            <person name="Alam M."/>
            <person name="Haque M.S."/>
            <person name="Islam M.S."/>
            <person name="Emdad E.M."/>
            <person name="Islam M.M."/>
            <person name="Ahmed B."/>
            <person name="Halim A."/>
            <person name="Hossen Q.M.M."/>
            <person name="Hossain M.Z."/>
            <person name="Ahmed R."/>
            <person name="Khan M.M."/>
            <person name="Islam R."/>
            <person name="Rashid M.M."/>
            <person name="Khan S.A."/>
            <person name="Rahman M.S."/>
            <person name="Alam M."/>
        </authorList>
    </citation>
    <scope>NUCLEOTIDE SEQUENCE [LARGE SCALE GENOMIC DNA]</scope>
    <source>
        <strain evidence="3">cv. CVL-1</strain>
        <tissue evidence="2">Whole seedling</tissue>
    </source>
</reference>
<evidence type="ECO:0000256" key="1">
    <source>
        <dbReference type="SAM" id="MobiDB-lite"/>
    </source>
</evidence>
<feature type="compositionally biased region" description="Basic and acidic residues" evidence="1">
    <location>
        <begin position="32"/>
        <end position="55"/>
    </location>
</feature>
<organism evidence="2 3">
    <name type="scientific">Corchorus capsularis</name>
    <name type="common">Jute</name>
    <dbReference type="NCBI Taxonomy" id="210143"/>
    <lineage>
        <taxon>Eukaryota</taxon>
        <taxon>Viridiplantae</taxon>
        <taxon>Streptophyta</taxon>
        <taxon>Embryophyta</taxon>
        <taxon>Tracheophyta</taxon>
        <taxon>Spermatophyta</taxon>
        <taxon>Magnoliopsida</taxon>
        <taxon>eudicotyledons</taxon>
        <taxon>Gunneridae</taxon>
        <taxon>Pentapetalae</taxon>
        <taxon>rosids</taxon>
        <taxon>malvids</taxon>
        <taxon>Malvales</taxon>
        <taxon>Malvaceae</taxon>
        <taxon>Grewioideae</taxon>
        <taxon>Apeibeae</taxon>
        <taxon>Corchorus</taxon>
    </lineage>
</organism>
<dbReference type="Proteomes" id="UP000188268">
    <property type="component" value="Unassembled WGS sequence"/>
</dbReference>
<accession>A0A1R3FWV8</accession>
<keyword evidence="3" id="KW-1185">Reference proteome</keyword>
<proteinExistence type="predicted"/>
<dbReference type="Gramene" id="OMO50324">
    <property type="protein sequence ID" value="OMO50324"/>
    <property type="gene ID" value="CCACVL1_30504"/>
</dbReference>
<comment type="caution">
    <text evidence="2">The sequence shown here is derived from an EMBL/GenBank/DDBJ whole genome shotgun (WGS) entry which is preliminary data.</text>
</comment>
<evidence type="ECO:0000313" key="2">
    <source>
        <dbReference type="EMBL" id="OMO50324.1"/>
    </source>
</evidence>
<dbReference type="EMBL" id="AWWV01016193">
    <property type="protein sequence ID" value="OMO50324.1"/>
    <property type="molecule type" value="Genomic_DNA"/>
</dbReference>
<dbReference type="AlphaFoldDB" id="A0A1R3FWV8"/>
<feature type="region of interest" description="Disordered" evidence="1">
    <location>
        <begin position="32"/>
        <end position="76"/>
    </location>
</feature>
<name>A0A1R3FWV8_COCAP</name>
<sequence length="154" mass="16981">MLHRSLSHYDPIFHYNGNFTKTSFDAPRAYHGLEEHNGANGDHGKDDQGVQRSLEEQGGDGIASKTSMDGGIAPKMSLDGGIAPKMPFDPLVMPLGPMTRARAKRFKEALLGFVRSHLEGLKSIEDQLESIEDIKQRNIPIDSKLCTILAIDDH</sequence>
<protein>
    <submittedName>
        <fullName evidence="2">Uncharacterized protein</fullName>
    </submittedName>
</protein>
<dbReference type="OrthoDB" id="1017754at2759"/>
<gene>
    <name evidence="2" type="ORF">CCACVL1_30504</name>
</gene>
<evidence type="ECO:0000313" key="3">
    <source>
        <dbReference type="Proteomes" id="UP000188268"/>
    </source>
</evidence>